<protein>
    <submittedName>
        <fullName evidence="2">Uncharacterized protein</fullName>
    </submittedName>
</protein>
<organism evidence="2 3">
    <name type="scientific">Tetradesmus obliquus</name>
    <name type="common">Green alga</name>
    <name type="synonym">Acutodesmus obliquus</name>
    <dbReference type="NCBI Taxonomy" id="3088"/>
    <lineage>
        <taxon>Eukaryota</taxon>
        <taxon>Viridiplantae</taxon>
        <taxon>Chlorophyta</taxon>
        <taxon>core chlorophytes</taxon>
        <taxon>Chlorophyceae</taxon>
        <taxon>CS clade</taxon>
        <taxon>Sphaeropleales</taxon>
        <taxon>Scenedesmaceae</taxon>
        <taxon>Tetradesmus</taxon>
    </lineage>
</organism>
<name>A0A383W5G4_TETOB</name>
<sequence>MQALDAPATLRERPPKRCSPECSSCSSTANIWQPSKARRTDHLTSPEQQTVAAETAMQQQQQAAALPVVAAVPGATQQHSARTQHLLRLLVLLRARRQLRSTSAAGQQQPQQQQQQQQLCAAPVPCCPHPQTPCASHQLAAALCGTRACIDTGLQHLRAAASLLTAGCDSSQAEAALAAAEAALAHSIHNLSLAKAAAVQQLAGQLRAAAAAAADDDLQDTCCSSMTCYPAA</sequence>
<proteinExistence type="predicted"/>
<dbReference type="AlphaFoldDB" id="A0A383W5G4"/>
<feature type="region of interest" description="Disordered" evidence="1">
    <location>
        <begin position="1"/>
        <end position="28"/>
    </location>
</feature>
<feature type="compositionally biased region" description="Basic and acidic residues" evidence="1">
    <location>
        <begin position="10"/>
        <end position="19"/>
    </location>
</feature>
<evidence type="ECO:0000256" key="1">
    <source>
        <dbReference type="SAM" id="MobiDB-lite"/>
    </source>
</evidence>
<keyword evidence="3" id="KW-1185">Reference proteome</keyword>
<dbReference type="Proteomes" id="UP000256970">
    <property type="component" value="Unassembled WGS sequence"/>
</dbReference>
<reference evidence="2 3" key="1">
    <citation type="submission" date="2016-10" db="EMBL/GenBank/DDBJ databases">
        <authorList>
            <person name="Cai Z."/>
        </authorList>
    </citation>
    <scope>NUCLEOTIDE SEQUENCE [LARGE SCALE GENOMIC DNA]</scope>
</reference>
<evidence type="ECO:0000313" key="2">
    <source>
        <dbReference type="EMBL" id="SZX72875.1"/>
    </source>
</evidence>
<evidence type="ECO:0000313" key="3">
    <source>
        <dbReference type="Proteomes" id="UP000256970"/>
    </source>
</evidence>
<accession>A0A383W5G4</accession>
<dbReference type="EMBL" id="FNXT01001169">
    <property type="protein sequence ID" value="SZX72875.1"/>
    <property type="molecule type" value="Genomic_DNA"/>
</dbReference>
<gene>
    <name evidence="2" type="ORF">BQ4739_LOCUS13014</name>
</gene>